<feature type="region of interest" description="Disordered" evidence="1">
    <location>
        <begin position="1"/>
        <end position="49"/>
    </location>
</feature>
<gene>
    <name evidence="2" type="ORF">EST38_g9172</name>
</gene>
<protein>
    <submittedName>
        <fullName evidence="2">Uncharacterized protein</fullName>
    </submittedName>
</protein>
<feature type="region of interest" description="Disordered" evidence="1">
    <location>
        <begin position="381"/>
        <end position="402"/>
    </location>
</feature>
<evidence type="ECO:0000256" key="1">
    <source>
        <dbReference type="SAM" id="MobiDB-lite"/>
    </source>
</evidence>
<comment type="caution">
    <text evidence="2">The sequence shown here is derived from an EMBL/GenBank/DDBJ whole genome shotgun (WGS) entry which is preliminary data.</text>
</comment>
<name>A0A4Q2DAL7_9AGAR</name>
<dbReference type="STRING" id="2316362.A0A4Q2DAL7"/>
<feature type="compositionally biased region" description="Acidic residues" evidence="1">
    <location>
        <begin position="35"/>
        <end position="45"/>
    </location>
</feature>
<keyword evidence="3" id="KW-1185">Reference proteome</keyword>
<evidence type="ECO:0000313" key="2">
    <source>
        <dbReference type="EMBL" id="RXW16683.1"/>
    </source>
</evidence>
<evidence type="ECO:0000313" key="3">
    <source>
        <dbReference type="Proteomes" id="UP000290288"/>
    </source>
</evidence>
<dbReference type="AlphaFoldDB" id="A0A4Q2DAL7"/>
<dbReference type="OrthoDB" id="3160134at2759"/>
<proteinExistence type="predicted"/>
<dbReference type="EMBL" id="SDEE01000412">
    <property type="protein sequence ID" value="RXW16683.1"/>
    <property type="molecule type" value="Genomic_DNA"/>
</dbReference>
<organism evidence="2 3">
    <name type="scientific">Candolleomyces aberdarensis</name>
    <dbReference type="NCBI Taxonomy" id="2316362"/>
    <lineage>
        <taxon>Eukaryota</taxon>
        <taxon>Fungi</taxon>
        <taxon>Dikarya</taxon>
        <taxon>Basidiomycota</taxon>
        <taxon>Agaricomycotina</taxon>
        <taxon>Agaricomycetes</taxon>
        <taxon>Agaricomycetidae</taxon>
        <taxon>Agaricales</taxon>
        <taxon>Agaricineae</taxon>
        <taxon>Psathyrellaceae</taxon>
        <taxon>Candolleomyces</taxon>
    </lineage>
</organism>
<feature type="compositionally biased region" description="Basic and acidic residues" evidence="1">
    <location>
        <begin position="1"/>
        <end position="12"/>
    </location>
</feature>
<dbReference type="InterPro" id="IPR046521">
    <property type="entry name" value="DUF6698"/>
</dbReference>
<accession>A0A4Q2DAL7</accession>
<reference evidence="2 3" key="1">
    <citation type="submission" date="2019-01" db="EMBL/GenBank/DDBJ databases">
        <title>Draft genome sequence of Psathyrella aberdarensis IHI B618.</title>
        <authorList>
            <person name="Buettner E."/>
            <person name="Kellner H."/>
        </authorList>
    </citation>
    <scope>NUCLEOTIDE SEQUENCE [LARGE SCALE GENOMIC DNA]</scope>
    <source>
        <strain evidence="2 3">IHI B618</strain>
    </source>
</reference>
<dbReference type="Proteomes" id="UP000290288">
    <property type="component" value="Unassembled WGS sequence"/>
</dbReference>
<sequence length="402" mass="45451">MPRPNKENERPARAPAPANEDRRHQLLGKWKVPEEFTEDSDGGEQGDEHFLEYDIGPQDRLLQSDSLLSYGRHFGRTIHPFCNLNTLIVQGQARVNELILRGITVEELSLREQREHKIFRQLINLVPNLEARLWDEGCTAEERKYIAATITKGVRTGRSDDVKGVKSAIVDWVTPVGGILVPTLGRNQKESRGFRHDATGKYLCPTDYDWNNENDRRRLRSGEITPLPTQWPIFLFEGLRYNPADPWEGLLKGRLVVMGFKHIFTSPSSVTGEERATRSGNAAIHGMKRVTTASLAYVATIVRQCLSSAAVFRLKDKTMKNEVFYAHLLDFLEDAKETNEVTRLLAWWDEQIFPEHVSDDTGPGVPKTSALAGLRERRKKILAGEVPQQGDPPQGEAPQREG</sequence>
<dbReference type="Pfam" id="PF20414">
    <property type="entry name" value="DUF6698"/>
    <property type="match status" value="1"/>
</dbReference>